<dbReference type="EMBL" id="LZPO01068677">
    <property type="protein sequence ID" value="OBS69462.1"/>
    <property type="molecule type" value="Genomic_DNA"/>
</dbReference>
<evidence type="ECO:0000256" key="2">
    <source>
        <dbReference type="ARBA" id="ARBA00004651"/>
    </source>
</evidence>
<keyword evidence="9 10" id="KW-0472">Membrane</keyword>
<feature type="transmembrane region" description="Helical" evidence="10">
    <location>
        <begin position="339"/>
        <end position="363"/>
    </location>
</feature>
<comment type="similarity">
    <text evidence="3">Belongs to the claudin family.</text>
</comment>
<dbReference type="GO" id="GO:0005886">
    <property type="term" value="C:plasma membrane"/>
    <property type="evidence" value="ECO:0007669"/>
    <property type="project" value="UniProtKB-SubCell"/>
</dbReference>
<dbReference type="STRING" id="56216.A0A1A6GVU3"/>
<sequence length="365" mass="39971">VSRVLVVICIIVISMGLLLYMIGDKLITFSEETSIWEGLWNFCEADGLQILKCMLYDSLTVLPQDLQVSGVLMVICIIITSLGLLLYLIGDKLITCESLVNVETKIKMATSGLFLVAGLLMLVPVSLDLQVSRVLVVICIIITLLGLLLYMIGDQPITCVSIRNVEENMKMVARGEQKCTMVRQELEAASISLAMLGWLVAIIICGLPSWRVIKVSEETSIWEGLWNLCEAEGLKSLRCMTYNSRPFLPEDLKVSGVLVVICIIITFLGLLLFLIGDKLITPRPDTLKEEILKLAASVLFLGAGLLMLVSVSWVTHNVILGIGNPQFISQWKPEMGASLYLGGLSFLLLLLGGALLGGALLWAKD</sequence>
<evidence type="ECO:0000256" key="3">
    <source>
        <dbReference type="ARBA" id="ARBA00008295"/>
    </source>
</evidence>
<evidence type="ECO:0000256" key="9">
    <source>
        <dbReference type="ARBA" id="ARBA00023136"/>
    </source>
</evidence>
<comment type="caution">
    <text evidence="11">The sequence shown here is derived from an EMBL/GenBank/DDBJ whole genome shotgun (WGS) entry which is preliminary data.</text>
</comment>
<dbReference type="GO" id="GO:0005198">
    <property type="term" value="F:structural molecule activity"/>
    <property type="evidence" value="ECO:0007669"/>
    <property type="project" value="InterPro"/>
</dbReference>
<keyword evidence="6 10" id="KW-0812">Transmembrane</keyword>
<feature type="transmembrane region" description="Helical" evidence="10">
    <location>
        <begin position="188"/>
        <end position="210"/>
    </location>
</feature>
<dbReference type="Pfam" id="PF00822">
    <property type="entry name" value="PMP22_Claudin"/>
    <property type="match status" value="1"/>
</dbReference>
<dbReference type="OrthoDB" id="9966860at2759"/>
<evidence type="ECO:0000256" key="8">
    <source>
        <dbReference type="ARBA" id="ARBA00022989"/>
    </source>
</evidence>
<dbReference type="PRINTS" id="PR01077">
    <property type="entry name" value="CLAUDIN"/>
</dbReference>
<dbReference type="PANTHER" id="PTHR12002">
    <property type="entry name" value="CLAUDIN"/>
    <property type="match status" value="1"/>
</dbReference>
<reference evidence="11 12" key="1">
    <citation type="submission" date="2016-06" db="EMBL/GenBank/DDBJ databases">
        <title>The Draft Genome Sequence and Annotation of the Desert Woodrat Neotoma lepida.</title>
        <authorList>
            <person name="Campbell M."/>
            <person name="Oakeson K.F."/>
            <person name="Yandell M."/>
            <person name="Halpert J.R."/>
            <person name="Dearing D."/>
        </authorList>
    </citation>
    <scope>NUCLEOTIDE SEQUENCE [LARGE SCALE GENOMIC DNA]</scope>
    <source>
        <strain evidence="11">417</strain>
        <tissue evidence="11">Liver</tissue>
    </source>
</reference>
<keyword evidence="5" id="KW-1003">Cell membrane</keyword>
<dbReference type="Gene3D" id="1.20.140.150">
    <property type="match status" value="2"/>
</dbReference>
<proteinExistence type="inferred from homology"/>
<dbReference type="GO" id="GO:0005923">
    <property type="term" value="C:bicellular tight junction"/>
    <property type="evidence" value="ECO:0007669"/>
    <property type="project" value="UniProtKB-SubCell"/>
</dbReference>
<gene>
    <name evidence="11" type="ORF">A6R68_01988</name>
</gene>
<dbReference type="AlphaFoldDB" id="A0A1A6GVU3"/>
<accession>A0A1A6GVU3</accession>
<keyword evidence="7" id="KW-0965">Cell junction</keyword>
<feature type="transmembrane region" description="Helical" evidence="10">
    <location>
        <begin position="66"/>
        <end position="89"/>
    </location>
</feature>
<feature type="transmembrane region" description="Helical" evidence="10">
    <location>
        <begin position="133"/>
        <end position="153"/>
    </location>
</feature>
<name>A0A1A6GVU3_NEOLE</name>
<feature type="transmembrane region" description="Helical" evidence="10">
    <location>
        <begin position="296"/>
        <end position="319"/>
    </location>
</feature>
<evidence type="ECO:0000256" key="1">
    <source>
        <dbReference type="ARBA" id="ARBA00004435"/>
    </source>
</evidence>
<evidence type="ECO:0000256" key="5">
    <source>
        <dbReference type="ARBA" id="ARBA00022475"/>
    </source>
</evidence>
<dbReference type="InterPro" id="IPR004031">
    <property type="entry name" value="PMP22/EMP/MP20/Claudin"/>
</dbReference>
<evidence type="ECO:0000256" key="6">
    <source>
        <dbReference type="ARBA" id="ARBA00022692"/>
    </source>
</evidence>
<keyword evidence="4" id="KW-0796">Tight junction</keyword>
<keyword evidence="12" id="KW-1185">Reference proteome</keyword>
<evidence type="ECO:0000313" key="12">
    <source>
        <dbReference type="Proteomes" id="UP000092124"/>
    </source>
</evidence>
<feature type="transmembrane region" description="Helical" evidence="10">
    <location>
        <begin position="109"/>
        <end position="127"/>
    </location>
</feature>
<evidence type="ECO:0000256" key="4">
    <source>
        <dbReference type="ARBA" id="ARBA00022427"/>
    </source>
</evidence>
<dbReference type="InterPro" id="IPR006187">
    <property type="entry name" value="Claudin"/>
</dbReference>
<feature type="transmembrane region" description="Helical" evidence="10">
    <location>
        <begin position="5"/>
        <end position="23"/>
    </location>
</feature>
<feature type="non-terminal residue" evidence="11">
    <location>
        <position position="1"/>
    </location>
</feature>
<dbReference type="Proteomes" id="UP000092124">
    <property type="component" value="Unassembled WGS sequence"/>
</dbReference>
<evidence type="ECO:0000256" key="7">
    <source>
        <dbReference type="ARBA" id="ARBA00022949"/>
    </source>
</evidence>
<evidence type="ECO:0000256" key="10">
    <source>
        <dbReference type="SAM" id="Phobius"/>
    </source>
</evidence>
<feature type="transmembrane region" description="Helical" evidence="10">
    <location>
        <begin position="254"/>
        <end position="275"/>
    </location>
</feature>
<comment type="subcellular location">
    <subcellularLocation>
        <location evidence="1">Cell junction</location>
        <location evidence="1">Tight junction</location>
    </subcellularLocation>
    <subcellularLocation>
        <location evidence="2">Cell membrane</location>
        <topology evidence="2">Multi-pass membrane protein</topology>
    </subcellularLocation>
</comment>
<protein>
    <recommendedName>
        <fullName evidence="13">Claudin</fullName>
    </recommendedName>
</protein>
<evidence type="ECO:0008006" key="13">
    <source>
        <dbReference type="Google" id="ProtNLM"/>
    </source>
</evidence>
<evidence type="ECO:0000313" key="11">
    <source>
        <dbReference type="EMBL" id="OBS69462.1"/>
    </source>
</evidence>
<organism evidence="11 12">
    <name type="scientific">Neotoma lepida</name>
    <name type="common">Desert woodrat</name>
    <dbReference type="NCBI Taxonomy" id="56216"/>
    <lineage>
        <taxon>Eukaryota</taxon>
        <taxon>Metazoa</taxon>
        <taxon>Chordata</taxon>
        <taxon>Craniata</taxon>
        <taxon>Vertebrata</taxon>
        <taxon>Euteleostomi</taxon>
        <taxon>Mammalia</taxon>
        <taxon>Eutheria</taxon>
        <taxon>Euarchontoglires</taxon>
        <taxon>Glires</taxon>
        <taxon>Rodentia</taxon>
        <taxon>Myomorpha</taxon>
        <taxon>Muroidea</taxon>
        <taxon>Cricetidae</taxon>
        <taxon>Neotominae</taxon>
        <taxon>Neotoma</taxon>
    </lineage>
</organism>
<keyword evidence="8 10" id="KW-1133">Transmembrane helix</keyword>